<dbReference type="STRING" id="1670800.BSQ44_03880"/>
<dbReference type="EMBL" id="CP018171">
    <property type="protein sequence ID" value="APH70621.1"/>
    <property type="molecule type" value="Genomic_DNA"/>
</dbReference>
<evidence type="ECO:0000313" key="2">
    <source>
        <dbReference type="EMBL" id="APH70621.1"/>
    </source>
</evidence>
<reference evidence="3" key="1">
    <citation type="submission" date="2016-11" db="EMBL/GenBank/DDBJ databases">
        <title>Mesorhizobium oceanicum sp. nov., isolated from deep seawater in South China Sea.</title>
        <authorList>
            <person name="Fu G.-Y."/>
        </authorList>
    </citation>
    <scope>NUCLEOTIDE SEQUENCE [LARGE SCALE GENOMIC DNA]</scope>
    <source>
        <strain evidence="3">B7</strain>
    </source>
</reference>
<keyword evidence="3" id="KW-1185">Reference proteome</keyword>
<proteinExistence type="predicted"/>
<dbReference type="KEGG" id="meso:BSQ44_03880"/>
<dbReference type="AlphaFoldDB" id="A0A1L3SMN2"/>
<dbReference type="Proteomes" id="UP000182840">
    <property type="component" value="Chromosome"/>
</dbReference>
<evidence type="ECO:0000259" key="1">
    <source>
        <dbReference type="Pfam" id="PF19889"/>
    </source>
</evidence>
<evidence type="ECO:0000313" key="3">
    <source>
        <dbReference type="Proteomes" id="UP000182840"/>
    </source>
</evidence>
<dbReference type="RefSeq" id="WP_072602032.1">
    <property type="nucleotide sequence ID" value="NZ_CP018171.1"/>
</dbReference>
<protein>
    <recommendedName>
        <fullName evidence="1">DUF6362 domain-containing protein</fullName>
    </recommendedName>
</protein>
<gene>
    <name evidence="2" type="ORF">BSQ44_03880</name>
</gene>
<dbReference type="InterPro" id="IPR045942">
    <property type="entry name" value="DUF6362"/>
</dbReference>
<feature type="domain" description="DUF6362" evidence="1">
    <location>
        <begin position="21"/>
        <end position="118"/>
    </location>
</feature>
<accession>A0A1L3SMN2</accession>
<name>A0A1L3SMN2_9HYPH</name>
<sequence>MADWTREQVEERLIEAADVMKRLPEVRVQGYFSVWPKIVHEFADLVGQEPPRMKRPPPLPDAISRMEVTLPWLRWLEPDDARLVWARAEGTPWKPICWRFGISRATACRRWEYGLSVITWKLNGQKVPAKRSRAFLVDRVRSSSSF</sequence>
<organism evidence="2 3">
    <name type="scientific">Aquibium oceanicum</name>
    <dbReference type="NCBI Taxonomy" id="1670800"/>
    <lineage>
        <taxon>Bacteria</taxon>
        <taxon>Pseudomonadati</taxon>
        <taxon>Pseudomonadota</taxon>
        <taxon>Alphaproteobacteria</taxon>
        <taxon>Hyphomicrobiales</taxon>
        <taxon>Phyllobacteriaceae</taxon>
        <taxon>Aquibium</taxon>
    </lineage>
</organism>
<dbReference type="OrthoDB" id="7360866at2"/>
<dbReference type="Pfam" id="PF19889">
    <property type="entry name" value="DUF6362"/>
    <property type="match status" value="1"/>
</dbReference>